<proteinExistence type="predicted"/>
<dbReference type="AlphaFoldDB" id="A0A151JPI1"/>
<evidence type="ECO:0008006" key="3">
    <source>
        <dbReference type="Google" id="ProtNLM"/>
    </source>
</evidence>
<reference evidence="1 2" key="1">
    <citation type="submission" date="2015-09" db="EMBL/GenBank/DDBJ databases">
        <title>Trachymyrmex cornetzi WGS genome.</title>
        <authorList>
            <person name="Nygaard S."/>
            <person name="Hu H."/>
            <person name="Boomsma J."/>
            <person name="Zhang G."/>
        </authorList>
    </citation>
    <scope>NUCLEOTIDE SEQUENCE [LARGE SCALE GENOMIC DNA]</scope>
    <source>
        <strain evidence="1">Tcor2-1</strain>
        <tissue evidence="1">Whole body</tissue>
    </source>
</reference>
<keyword evidence="2" id="KW-1185">Reference proteome</keyword>
<protein>
    <recommendedName>
        <fullName evidence="3">HAT C-terminal dimerisation domain-containing protein</fullName>
    </recommendedName>
</protein>
<sequence length="96" mass="11081">MPRGADFLNLGELAGVPLANERRGESWRTAVVWRYFLLETSFSCLKRIKNYLRSIIGQTRLNSLAILTIEAEILNSLNCDEIIHQFAIKKSRRKNM</sequence>
<gene>
    <name evidence="1" type="ORF">ALC57_01879</name>
</gene>
<evidence type="ECO:0000313" key="1">
    <source>
        <dbReference type="EMBL" id="KYN28699.1"/>
    </source>
</evidence>
<evidence type="ECO:0000313" key="2">
    <source>
        <dbReference type="Proteomes" id="UP000078492"/>
    </source>
</evidence>
<organism evidence="1 2">
    <name type="scientific">Trachymyrmex cornetzi</name>
    <dbReference type="NCBI Taxonomy" id="471704"/>
    <lineage>
        <taxon>Eukaryota</taxon>
        <taxon>Metazoa</taxon>
        <taxon>Ecdysozoa</taxon>
        <taxon>Arthropoda</taxon>
        <taxon>Hexapoda</taxon>
        <taxon>Insecta</taxon>
        <taxon>Pterygota</taxon>
        <taxon>Neoptera</taxon>
        <taxon>Endopterygota</taxon>
        <taxon>Hymenoptera</taxon>
        <taxon>Apocrita</taxon>
        <taxon>Aculeata</taxon>
        <taxon>Formicoidea</taxon>
        <taxon>Formicidae</taxon>
        <taxon>Myrmicinae</taxon>
        <taxon>Trachymyrmex</taxon>
    </lineage>
</organism>
<dbReference type="STRING" id="471704.A0A151JPI1"/>
<accession>A0A151JPI1</accession>
<dbReference type="EMBL" id="KQ978744">
    <property type="protein sequence ID" value="KYN28699.1"/>
    <property type="molecule type" value="Genomic_DNA"/>
</dbReference>
<dbReference type="PANTHER" id="PTHR45749">
    <property type="match status" value="1"/>
</dbReference>
<name>A0A151JPI1_9HYME</name>
<dbReference type="PANTHER" id="PTHR45749:SF21">
    <property type="entry name" value="DUF4371 DOMAIN-CONTAINING PROTEIN"/>
    <property type="match status" value="1"/>
</dbReference>
<dbReference type="Proteomes" id="UP000078492">
    <property type="component" value="Unassembled WGS sequence"/>
</dbReference>